<sequence>MTAFTKLLSIRIFLSCIGCIGNIILIFFITHSHVKMSSIKSFEVFLLGLCVSNLEQILIVNIYDIIILEDSTAHPGNWSCRLLKFLTISGELSSILFTVVICIYRYEKVRDATERVNLPTHLDNTISAIFISGFCFVLAFSLSAPIFVVNAHTHSENKTKAYCPPDFFNCNELHCPKENYAYKYSFVVICNILPLFIVTLTSCLIISALFHQWKKVEPNAHERGTRHLGTLSRSTLAVLAVMGLFQVDWSLYLFLQLNFQASNVEFWNEMKFFASTSYTSISPYVFGIGNHLFSIRHLAESKCLCF</sequence>
<keyword evidence="7" id="KW-0675">Receptor</keyword>
<evidence type="ECO:0000256" key="1">
    <source>
        <dbReference type="ARBA" id="ARBA00004651"/>
    </source>
</evidence>
<dbReference type="Pfam" id="PF00001">
    <property type="entry name" value="7tm_1"/>
    <property type="match status" value="1"/>
</dbReference>
<dbReference type="CDD" id="cd00637">
    <property type="entry name" value="7tm_classA_rhodopsin-like"/>
    <property type="match status" value="1"/>
</dbReference>
<dbReference type="GO" id="GO:0005886">
    <property type="term" value="C:plasma membrane"/>
    <property type="evidence" value="ECO:0007669"/>
    <property type="project" value="UniProtKB-SubCell"/>
</dbReference>
<protein>
    <recommendedName>
        <fullName evidence="10">G-protein coupled receptors family 1 profile domain-containing protein</fullName>
    </recommendedName>
</protein>
<evidence type="ECO:0000313" key="12">
    <source>
        <dbReference type="Proteomes" id="UP001460270"/>
    </source>
</evidence>
<dbReference type="GO" id="GO:0042923">
    <property type="term" value="F:neuropeptide binding"/>
    <property type="evidence" value="ECO:0007669"/>
    <property type="project" value="TreeGrafter"/>
</dbReference>
<dbReference type="GO" id="GO:0004994">
    <property type="term" value="F:somatostatin receptor activity"/>
    <property type="evidence" value="ECO:0007669"/>
    <property type="project" value="TreeGrafter"/>
</dbReference>
<evidence type="ECO:0000256" key="6">
    <source>
        <dbReference type="ARBA" id="ARBA00023136"/>
    </source>
</evidence>
<evidence type="ECO:0000259" key="10">
    <source>
        <dbReference type="PROSITE" id="PS50262"/>
    </source>
</evidence>
<organism evidence="11 12">
    <name type="scientific">Mugilogobius chulae</name>
    <name type="common">yellowstripe goby</name>
    <dbReference type="NCBI Taxonomy" id="88201"/>
    <lineage>
        <taxon>Eukaryota</taxon>
        <taxon>Metazoa</taxon>
        <taxon>Chordata</taxon>
        <taxon>Craniata</taxon>
        <taxon>Vertebrata</taxon>
        <taxon>Euteleostomi</taxon>
        <taxon>Actinopterygii</taxon>
        <taxon>Neopterygii</taxon>
        <taxon>Teleostei</taxon>
        <taxon>Neoteleostei</taxon>
        <taxon>Acanthomorphata</taxon>
        <taxon>Gobiaria</taxon>
        <taxon>Gobiiformes</taxon>
        <taxon>Gobioidei</taxon>
        <taxon>Gobiidae</taxon>
        <taxon>Gobionellinae</taxon>
        <taxon>Mugilogobius</taxon>
    </lineage>
</organism>
<evidence type="ECO:0000256" key="2">
    <source>
        <dbReference type="ARBA" id="ARBA00022475"/>
    </source>
</evidence>
<evidence type="ECO:0000256" key="7">
    <source>
        <dbReference type="ARBA" id="ARBA00023170"/>
    </source>
</evidence>
<dbReference type="InterPro" id="IPR000276">
    <property type="entry name" value="GPCR_Rhodpsn"/>
</dbReference>
<proteinExistence type="predicted"/>
<dbReference type="GO" id="GO:0071385">
    <property type="term" value="P:cellular response to glucocorticoid stimulus"/>
    <property type="evidence" value="ECO:0007669"/>
    <property type="project" value="TreeGrafter"/>
</dbReference>
<dbReference type="InterPro" id="IPR017452">
    <property type="entry name" value="GPCR_Rhodpsn_7TM"/>
</dbReference>
<gene>
    <name evidence="11" type="ORF">WMY93_015840</name>
</gene>
<evidence type="ECO:0000256" key="4">
    <source>
        <dbReference type="ARBA" id="ARBA00022989"/>
    </source>
</evidence>
<dbReference type="GO" id="GO:0043005">
    <property type="term" value="C:neuron projection"/>
    <property type="evidence" value="ECO:0007669"/>
    <property type="project" value="TreeGrafter"/>
</dbReference>
<dbReference type="PRINTS" id="PR00237">
    <property type="entry name" value="GPCRRHODOPSN"/>
</dbReference>
<name>A0AAW0NXN6_9GOBI</name>
<keyword evidence="5" id="KW-0297">G-protein coupled receptor</keyword>
<feature type="transmembrane region" description="Helical" evidence="9">
    <location>
        <begin position="231"/>
        <end position="252"/>
    </location>
</feature>
<dbReference type="SUPFAM" id="SSF81321">
    <property type="entry name" value="Family A G protein-coupled receptor-like"/>
    <property type="match status" value="1"/>
</dbReference>
<evidence type="ECO:0000313" key="11">
    <source>
        <dbReference type="EMBL" id="KAK7907228.1"/>
    </source>
</evidence>
<evidence type="ECO:0000256" key="8">
    <source>
        <dbReference type="ARBA" id="ARBA00023224"/>
    </source>
</evidence>
<keyword evidence="6 9" id="KW-0472">Membrane</keyword>
<keyword evidence="3 9" id="KW-0812">Transmembrane</keyword>
<feature type="transmembrane region" description="Helical" evidence="9">
    <location>
        <begin position="83"/>
        <end position="104"/>
    </location>
</feature>
<comment type="caution">
    <text evidence="11">The sequence shown here is derived from an EMBL/GenBank/DDBJ whole genome shotgun (WGS) entry which is preliminary data.</text>
</comment>
<dbReference type="Proteomes" id="UP001460270">
    <property type="component" value="Unassembled WGS sequence"/>
</dbReference>
<dbReference type="PANTHER" id="PTHR24229:SF6">
    <property type="entry name" value="SOMATOSTATIN RECEPTOR TYPE 2"/>
    <property type="match status" value="1"/>
</dbReference>
<evidence type="ECO:0000256" key="5">
    <source>
        <dbReference type="ARBA" id="ARBA00023040"/>
    </source>
</evidence>
<dbReference type="GO" id="GO:0071392">
    <property type="term" value="P:cellular response to estradiol stimulus"/>
    <property type="evidence" value="ECO:0007669"/>
    <property type="project" value="TreeGrafter"/>
</dbReference>
<feature type="domain" description="G-protein coupled receptors family 1 profile" evidence="10">
    <location>
        <begin position="21"/>
        <end position="286"/>
    </location>
</feature>
<feature type="transmembrane region" description="Helical" evidence="9">
    <location>
        <begin position="125"/>
        <end position="148"/>
    </location>
</feature>
<comment type="subcellular location">
    <subcellularLocation>
        <location evidence="1">Cell membrane</location>
        <topology evidence="1">Multi-pass membrane protein</topology>
    </subcellularLocation>
</comment>
<feature type="transmembrane region" description="Helical" evidence="9">
    <location>
        <begin position="272"/>
        <end position="293"/>
    </location>
</feature>
<dbReference type="PROSITE" id="PS50262">
    <property type="entry name" value="G_PROTEIN_RECEP_F1_2"/>
    <property type="match status" value="1"/>
</dbReference>
<accession>A0AAW0NXN6</accession>
<dbReference type="EMBL" id="JBBPFD010000011">
    <property type="protein sequence ID" value="KAK7907228.1"/>
    <property type="molecule type" value="Genomic_DNA"/>
</dbReference>
<keyword evidence="2" id="KW-1003">Cell membrane</keyword>
<keyword evidence="4 9" id="KW-1133">Transmembrane helix</keyword>
<dbReference type="Gene3D" id="1.20.1070.10">
    <property type="entry name" value="Rhodopsin 7-helix transmembrane proteins"/>
    <property type="match status" value="1"/>
</dbReference>
<evidence type="ECO:0000256" key="3">
    <source>
        <dbReference type="ARBA" id="ARBA00022692"/>
    </source>
</evidence>
<dbReference type="AlphaFoldDB" id="A0AAW0NXN6"/>
<reference evidence="12" key="1">
    <citation type="submission" date="2024-04" db="EMBL/GenBank/DDBJ databases">
        <title>Salinicola lusitanus LLJ914,a marine bacterium isolated from the Okinawa Trough.</title>
        <authorList>
            <person name="Li J."/>
        </authorList>
    </citation>
    <scope>NUCLEOTIDE SEQUENCE [LARGE SCALE GENOMIC DNA]</scope>
</reference>
<feature type="transmembrane region" description="Helical" evidence="9">
    <location>
        <begin position="186"/>
        <end position="210"/>
    </location>
</feature>
<feature type="transmembrane region" description="Helical" evidence="9">
    <location>
        <begin position="12"/>
        <end position="30"/>
    </location>
</feature>
<feature type="transmembrane region" description="Helical" evidence="9">
    <location>
        <begin position="42"/>
        <end position="63"/>
    </location>
</feature>
<keyword evidence="12" id="KW-1185">Reference proteome</keyword>
<dbReference type="PANTHER" id="PTHR24229">
    <property type="entry name" value="NEUROPEPTIDES RECEPTOR"/>
    <property type="match status" value="1"/>
</dbReference>
<evidence type="ECO:0000256" key="9">
    <source>
        <dbReference type="SAM" id="Phobius"/>
    </source>
</evidence>
<keyword evidence="8" id="KW-0807">Transducer</keyword>